<dbReference type="AlphaFoldDB" id="A0A0S4QEE7"/>
<dbReference type="InterPro" id="IPR006311">
    <property type="entry name" value="TAT_signal"/>
</dbReference>
<dbReference type="Gene3D" id="3.30.1870.10">
    <property type="entry name" value="EreA-like, domain 2"/>
    <property type="match status" value="1"/>
</dbReference>
<dbReference type="Proteomes" id="UP000198802">
    <property type="component" value="Unassembled WGS sequence"/>
</dbReference>
<dbReference type="InterPro" id="IPR014622">
    <property type="entry name" value="UCP036794_erythomycin"/>
</dbReference>
<dbReference type="SUPFAM" id="SSF159501">
    <property type="entry name" value="EreA/ChaN-like"/>
    <property type="match status" value="1"/>
</dbReference>
<dbReference type="Gene3D" id="1.20.1440.30">
    <property type="entry name" value="Biosynthetic Protein domain"/>
    <property type="match status" value="1"/>
</dbReference>
<dbReference type="PROSITE" id="PS51318">
    <property type="entry name" value="TAT"/>
    <property type="match status" value="1"/>
</dbReference>
<organism evidence="2 3">
    <name type="scientific">Parafrankia irregularis</name>
    <dbReference type="NCBI Taxonomy" id="795642"/>
    <lineage>
        <taxon>Bacteria</taxon>
        <taxon>Bacillati</taxon>
        <taxon>Actinomycetota</taxon>
        <taxon>Actinomycetes</taxon>
        <taxon>Frankiales</taxon>
        <taxon>Frankiaceae</taxon>
        <taxon>Parafrankia</taxon>
    </lineage>
</organism>
<dbReference type="PANTHER" id="PTHR31299:SF0">
    <property type="entry name" value="ESTERASE, PUTATIVE (AFU_ORTHOLOGUE AFUA_1G05850)-RELATED"/>
    <property type="match status" value="1"/>
</dbReference>
<feature type="chain" id="PRO_5006626172" evidence="1">
    <location>
        <begin position="38"/>
        <end position="448"/>
    </location>
</feature>
<evidence type="ECO:0000313" key="2">
    <source>
        <dbReference type="EMBL" id="CUU53630.1"/>
    </source>
</evidence>
<dbReference type="EMBL" id="FAOZ01000001">
    <property type="protein sequence ID" value="CUU53630.1"/>
    <property type="molecule type" value="Genomic_DNA"/>
</dbReference>
<evidence type="ECO:0000256" key="1">
    <source>
        <dbReference type="SAM" id="SignalP"/>
    </source>
</evidence>
<dbReference type="InterPro" id="IPR052036">
    <property type="entry name" value="Hydrolase/PRTase-associated"/>
</dbReference>
<dbReference type="CDD" id="cd14728">
    <property type="entry name" value="Ere-like"/>
    <property type="match status" value="1"/>
</dbReference>
<dbReference type="Gene3D" id="3.40.1660.10">
    <property type="entry name" value="EreA-like (biosynthetic domain)"/>
    <property type="match status" value="1"/>
</dbReference>
<keyword evidence="1" id="KW-0732">Signal</keyword>
<protein>
    <submittedName>
        <fullName evidence="2">Erythromycin esterase</fullName>
    </submittedName>
</protein>
<dbReference type="Pfam" id="PF05139">
    <property type="entry name" value="Erythro_esteras"/>
    <property type="match status" value="1"/>
</dbReference>
<dbReference type="RefSeq" id="WP_091270450.1">
    <property type="nucleotide sequence ID" value="NZ_FAOZ01000001.1"/>
</dbReference>
<gene>
    <name evidence="2" type="ORF">Ga0074812_101128</name>
</gene>
<reference evidence="3" key="1">
    <citation type="submission" date="2015-11" db="EMBL/GenBank/DDBJ databases">
        <authorList>
            <person name="Varghese N."/>
        </authorList>
    </citation>
    <scope>NUCLEOTIDE SEQUENCE [LARGE SCALE GENOMIC DNA]</scope>
    <source>
        <strain evidence="3">DSM 45899</strain>
    </source>
</reference>
<sequence length="448" mass="48467">MPTEPNSYGTSRRSLLRAVGGGALGLGVAGVSRPAVAAEPTAMPDPVPRWISGHAHGIASTVPDAAPVDLEPLRTMIGDVAVVGLGESTHGAHEQLGLKHRLVRFLVERAGFRSVVLEEDWTKGIQIDEFLRHGRGDPRDLLADAGTPWQCREILDLLVWMREYNERHPTDPVRFAGADVVSVRALAYDAVTDHVARRAPRRLADLSAHYDVIRPAGAIGPHIAWYRGQPDKKPYIDHARAARDLVASLPADPGRRLAPRHAEAIVGFHEYHATSAVAVRDRYMADTVAFWRGYTGGRSIYWASNVHSACGDPLTISYPPFPPSTQTSAGGILRRRYGDRYLSVAMTFDHGEVNAGYPLQRYAVPPPAAQLTDTALAPAAAPADYLLDLRAPAPPAVRSWLRGPAVLRAVGPSYDPASDASYFISGGSLRGWFDVLVHQGLVTATTPL</sequence>
<accession>A0A0S4QEE7</accession>
<dbReference type="PANTHER" id="PTHR31299">
    <property type="entry name" value="ESTERASE, PUTATIVE (AFU_ORTHOLOGUE AFUA_1G05850)-RELATED"/>
    <property type="match status" value="1"/>
</dbReference>
<feature type="signal peptide" evidence="1">
    <location>
        <begin position="1"/>
        <end position="37"/>
    </location>
</feature>
<dbReference type="PIRSF" id="PIRSF036794">
    <property type="entry name" value="UCP_erythr_ester"/>
    <property type="match status" value="1"/>
</dbReference>
<dbReference type="GO" id="GO:0046677">
    <property type="term" value="P:response to antibiotic"/>
    <property type="evidence" value="ECO:0007669"/>
    <property type="project" value="InterPro"/>
</dbReference>
<name>A0A0S4QEE7_9ACTN</name>
<dbReference type="InterPro" id="IPR007815">
    <property type="entry name" value="Emycin_Estase"/>
</dbReference>
<keyword evidence="3" id="KW-1185">Reference proteome</keyword>
<proteinExistence type="predicted"/>
<evidence type="ECO:0000313" key="3">
    <source>
        <dbReference type="Proteomes" id="UP000198802"/>
    </source>
</evidence>